<evidence type="ECO:0000313" key="3">
    <source>
        <dbReference type="Proteomes" id="UP000028643"/>
    </source>
</evidence>
<dbReference type="Proteomes" id="UP000028643">
    <property type="component" value="Unassembled WGS sequence"/>
</dbReference>
<evidence type="ECO:0008006" key="4">
    <source>
        <dbReference type="Google" id="ProtNLM"/>
    </source>
</evidence>
<evidence type="ECO:0000313" key="2">
    <source>
        <dbReference type="EMBL" id="KFE44137.1"/>
    </source>
</evidence>
<accession>A0A085ULS4</accession>
<feature type="chain" id="PRO_5001798289" description="FAD/FMN-containing dehydrogenase" evidence="1">
    <location>
        <begin position="19"/>
        <end position="155"/>
    </location>
</feature>
<dbReference type="RefSeq" id="WP_020291060.1">
    <property type="nucleotide sequence ID" value="NZ_JPQT01000174.1"/>
</dbReference>
<dbReference type="EMBL" id="JPQT01000174">
    <property type="protein sequence ID" value="KFE44137.1"/>
    <property type="molecule type" value="Genomic_DNA"/>
</dbReference>
<organism evidence="2 3">
    <name type="scientific">Pseudomonas syringae</name>
    <dbReference type="NCBI Taxonomy" id="317"/>
    <lineage>
        <taxon>Bacteria</taxon>
        <taxon>Pseudomonadati</taxon>
        <taxon>Pseudomonadota</taxon>
        <taxon>Gammaproteobacteria</taxon>
        <taxon>Pseudomonadales</taxon>
        <taxon>Pseudomonadaceae</taxon>
        <taxon>Pseudomonas</taxon>
    </lineage>
</organism>
<comment type="caution">
    <text evidence="2">The sequence shown here is derived from an EMBL/GenBank/DDBJ whole genome shotgun (WGS) entry which is preliminary data.</text>
</comment>
<reference evidence="2 3" key="1">
    <citation type="submission" date="2014-07" db="EMBL/GenBank/DDBJ databases">
        <title>Draft Genome Sequences of Environmental Pseudomonas syringae strains.</title>
        <authorList>
            <person name="Baltrus D.A."/>
            <person name="Berge O."/>
            <person name="Morris C."/>
        </authorList>
    </citation>
    <scope>NUCLEOTIDE SEQUENCE [LARGE SCALE GENOMIC DNA]</scope>
    <source>
        <strain evidence="2 3">CEB003</strain>
    </source>
</reference>
<dbReference type="AlphaFoldDB" id="A0A085ULS4"/>
<feature type="signal peptide" evidence="1">
    <location>
        <begin position="1"/>
        <end position="18"/>
    </location>
</feature>
<protein>
    <recommendedName>
        <fullName evidence="4">FAD/FMN-containing dehydrogenase</fullName>
    </recommendedName>
</protein>
<proteinExistence type="predicted"/>
<evidence type="ECO:0000256" key="1">
    <source>
        <dbReference type="SAM" id="SignalP"/>
    </source>
</evidence>
<dbReference type="PATRIC" id="fig|317.174.peg.6206"/>
<sequence length="155" mass="17512">MKLWPILLLILLPLTAQAIEIGDPVPSWSLLDQFDQPYAMDQHKTQTILVASSMSAGKTMEKALKDKPKGFLEARRTVFIADIKPMPALITQFFAVPKMRKVYSYRVALDREALIAPGYGGDASKVQWLQLKDGKLVERREFNGPDELREALEQP</sequence>
<name>A0A085ULS4_PSESX</name>
<gene>
    <name evidence="2" type="ORF">IV02_30435</name>
</gene>
<keyword evidence="1" id="KW-0732">Signal</keyword>